<dbReference type="GO" id="GO:0003700">
    <property type="term" value="F:DNA-binding transcription factor activity"/>
    <property type="evidence" value="ECO:0007669"/>
    <property type="project" value="InterPro"/>
</dbReference>
<accession>A0A6I8M7L5</accession>
<dbReference type="InterPro" id="IPR000835">
    <property type="entry name" value="HTH_MarR-typ"/>
</dbReference>
<proteinExistence type="predicted"/>
<dbReference type="Proteomes" id="UP000419017">
    <property type="component" value="Unassembled WGS sequence"/>
</dbReference>
<dbReference type="Gene3D" id="1.10.10.10">
    <property type="entry name" value="Winged helix-like DNA-binding domain superfamily/Winged helix DNA-binding domain"/>
    <property type="match status" value="1"/>
</dbReference>
<organism evidence="2 3">
    <name type="scientific">Oceanivirga miroungae</name>
    <dbReference type="NCBI Taxonomy" id="1130046"/>
    <lineage>
        <taxon>Bacteria</taxon>
        <taxon>Fusobacteriati</taxon>
        <taxon>Fusobacteriota</taxon>
        <taxon>Fusobacteriia</taxon>
        <taxon>Fusobacteriales</taxon>
        <taxon>Leptotrichiaceae</taxon>
        <taxon>Oceanivirga</taxon>
    </lineage>
</organism>
<dbReference type="SUPFAM" id="SSF46785">
    <property type="entry name" value="Winged helix' DNA-binding domain"/>
    <property type="match status" value="1"/>
</dbReference>
<evidence type="ECO:0000313" key="2">
    <source>
        <dbReference type="EMBL" id="VWL85888.1"/>
    </source>
</evidence>
<keyword evidence="3" id="KW-1185">Reference proteome</keyword>
<protein>
    <recommendedName>
        <fullName evidence="1">HTH marR-type domain-containing protein</fullName>
    </recommendedName>
</protein>
<evidence type="ECO:0000313" key="3">
    <source>
        <dbReference type="Proteomes" id="UP000419017"/>
    </source>
</evidence>
<evidence type="ECO:0000259" key="1">
    <source>
        <dbReference type="Pfam" id="PF12802"/>
    </source>
</evidence>
<dbReference type="Pfam" id="PF12802">
    <property type="entry name" value="MarR_2"/>
    <property type="match status" value="1"/>
</dbReference>
<sequence>MNLEDSMLKSWIYLTGVISKNKITKNLTYNESIVLLFVYDEYEKGEKAISLKDIIDKTKINKSLLNRIIKSLKKKNLVEDKKVEGDGRLSYISLVENNKEDFLKVHRESIRIIREIIDIIGLKNAKSFVESIEKMQKKGFSLNKEKNDKKI</sequence>
<name>A0A6I8M7L5_9FUSO</name>
<dbReference type="EMBL" id="CABWIB010000001">
    <property type="protein sequence ID" value="VWL85888.1"/>
    <property type="molecule type" value="Genomic_DNA"/>
</dbReference>
<dbReference type="InterPro" id="IPR036390">
    <property type="entry name" value="WH_DNA-bd_sf"/>
</dbReference>
<reference evidence="2 3" key="1">
    <citation type="submission" date="2019-10" db="EMBL/GenBank/DDBJ databases">
        <authorList>
            <person name="Blom J."/>
        </authorList>
    </citation>
    <scope>NUCLEOTIDE SEQUENCE [LARGE SCALE GENOMIC DNA]</scope>
    <source>
        <strain evidence="2 3">ES3154-GLU</strain>
    </source>
</reference>
<gene>
    <name evidence="2" type="ORF">OMES3154_01174</name>
</gene>
<dbReference type="AlphaFoldDB" id="A0A6I8M7L5"/>
<feature type="domain" description="HTH marR-type" evidence="1">
    <location>
        <begin position="26"/>
        <end position="88"/>
    </location>
</feature>
<dbReference type="RefSeq" id="WP_156683850.1">
    <property type="nucleotide sequence ID" value="NZ_CABWIB010000001.1"/>
</dbReference>
<dbReference type="InterPro" id="IPR036388">
    <property type="entry name" value="WH-like_DNA-bd_sf"/>
</dbReference>